<proteinExistence type="predicted"/>
<evidence type="ECO:0008006" key="4">
    <source>
        <dbReference type="Google" id="ProtNLM"/>
    </source>
</evidence>
<dbReference type="Ensembl" id="ENSMMOT00000002208.1">
    <property type="protein sequence ID" value="ENSMMOP00000002171.1"/>
    <property type="gene ID" value="ENSMMOG00000001789.1"/>
</dbReference>
<dbReference type="STRING" id="94237.ENSMMOP00000002171"/>
<protein>
    <recommendedName>
        <fullName evidence="4">Obesity factor</fullName>
    </recommendedName>
</protein>
<dbReference type="SUPFAM" id="SSF47266">
    <property type="entry name" value="4-helical cytokines"/>
    <property type="match status" value="1"/>
</dbReference>
<evidence type="ECO:0000256" key="1">
    <source>
        <dbReference type="SAM" id="SignalP"/>
    </source>
</evidence>
<dbReference type="InterPro" id="IPR009079">
    <property type="entry name" value="4_helix_cytokine-like_core"/>
</dbReference>
<keyword evidence="1" id="KW-0732">Signal</keyword>
<dbReference type="Gene3D" id="1.20.1250.10">
    <property type="match status" value="1"/>
</dbReference>
<reference evidence="2" key="2">
    <citation type="submission" date="2025-09" db="UniProtKB">
        <authorList>
            <consortium name="Ensembl"/>
        </authorList>
    </citation>
    <scope>IDENTIFICATION</scope>
</reference>
<reference evidence="2" key="1">
    <citation type="submission" date="2025-08" db="UniProtKB">
        <authorList>
            <consortium name="Ensembl"/>
        </authorList>
    </citation>
    <scope>IDENTIFICATION</scope>
</reference>
<dbReference type="OMA" id="QITLVHI"/>
<dbReference type="Proteomes" id="UP000261620">
    <property type="component" value="Unplaced"/>
</dbReference>
<dbReference type="AlphaFoldDB" id="A0A3Q3VLF3"/>
<evidence type="ECO:0000313" key="2">
    <source>
        <dbReference type="Ensembl" id="ENSMMOP00000002171.1"/>
    </source>
</evidence>
<accession>A0A3Q3VLF3</accession>
<organism evidence="2 3">
    <name type="scientific">Mola mola</name>
    <name type="common">Ocean sunfish</name>
    <name type="synonym">Tetraodon mola</name>
    <dbReference type="NCBI Taxonomy" id="94237"/>
    <lineage>
        <taxon>Eukaryota</taxon>
        <taxon>Metazoa</taxon>
        <taxon>Chordata</taxon>
        <taxon>Craniata</taxon>
        <taxon>Vertebrata</taxon>
        <taxon>Euteleostomi</taxon>
        <taxon>Actinopterygii</taxon>
        <taxon>Neopterygii</taxon>
        <taxon>Teleostei</taxon>
        <taxon>Neoteleostei</taxon>
        <taxon>Acanthomorphata</taxon>
        <taxon>Eupercaria</taxon>
        <taxon>Tetraodontiformes</taxon>
        <taxon>Molidae</taxon>
        <taxon>Mola</taxon>
    </lineage>
</organism>
<keyword evidence="3" id="KW-1185">Reference proteome</keyword>
<evidence type="ECO:0000313" key="3">
    <source>
        <dbReference type="Proteomes" id="UP000261620"/>
    </source>
</evidence>
<sequence length="152" mass="16697">MNVLLSLLCLSLVVAPECSSLPKMGDSLRRSINSIISMAQTTLVHIKNIRTGECTVVPPVEGLTNIILDLGRLDNELQSLLTEPPSQIQADVSSLEGRARSFAQMLGCGVPARPTKETSNNLFPDSRLQLSLMKVQCYLEKFLLNKDKLKIC</sequence>
<name>A0A3Q3VLF3_MOLML</name>
<feature type="signal peptide" evidence="1">
    <location>
        <begin position="1"/>
        <end position="20"/>
    </location>
</feature>
<feature type="chain" id="PRO_5018523180" description="Obesity factor" evidence="1">
    <location>
        <begin position="21"/>
        <end position="152"/>
    </location>
</feature>